<dbReference type="Proteomes" id="UP001165090">
    <property type="component" value="Unassembled WGS sequence"/>
</dbReference>
<protein>
    <submittedName>
        <fullName evidence="2">Uncharacterized protein</fullName>
    </submittedName>
</protein>
<evidence type="ECO:0000256" key="1">
    <source>
        <dbReference type="SAM" id="MobiDB-lite"/>
    </source>
</evidence>
<dbReference type="EMBL" id="BSDZ01000024">
    <property type="protein sequence ID" value="GLI65684.1"/>
    <property type="molecule type" value="Genomic_DNA"/>
</dbReference>
<proteinExistence type="predicted"/>
<comment type="caution">
    <text evidence="2">The sequence shown here is derived from an EMBL/GenBank/DDBJ whole genome shotgun (WGS) entry which is preliminary data.</text>
</comment>
<feature type="region of interest" description="Disordered" evidence="1">
    <location>
        <begin position="110"/>
        <end position="132"/>
    </location>
</feature>
<accession>A0ABQ5S7C9</accession>
<name>A0ABQ5S7C9_9CHLO</name>
<feature type="compositionally biased region" description="Polar residues" evidence="1">
    <location>
        <begin position="123"/>
        <end position="132"/>
    </location>
</feature>
<evidence type="ECO:0000313" key="2">
    <source>
        <dbReference type="EMBL" id="GLI65684.1"/>
    </source>
</evidence>
<sequence>MARMPSLPQFGLHQNCTIGSMPAQSTNRHIRLIVPRVQASNEATSARQFVGSSTPGNQQATGIYYDSNPPQSSPNTYQYVQVAQTPRSIYSAPTRQQHQNSSVHQRVSHGHQDTMGVGRASGPPTSVNPGRNHINSVRLVGAVRQAEQQGRCAYAIIQVPYATKPGAQEFLLEAWDAAAAHLITLQGYQVLVDGRLAQDAARGSVKVVVNRVQLVDQGLPATTYRNSQAGEGRSAPALDPQQVWRQHYSTPTQTLKALASHFGVQPGSVAKVLLLYAFQTKSPLHWRVLAAEAGVGPKDELHLSDFMTMVARYKEDIAAIHEVAKPGAMPPPLPVTNEGLLKVKPIREWALAMTNDDVSHYIVTEYESKHGLSMLYEILRMAVVAEGTQGVCNFEAEFAP</sequence>
<reference evidence="2 3" key="1">
    <citation type="journal article" date="2023" name="IScience">
        <title>Expanded male sex-determining region conserved during the evolution of homothallism in the green alga Volvox.</title>
        <authorList>
            <person name="Yamamoto K."/>
            <person name="Matsuzaki R."/>
            <person name="Mahakham W."/>
            <person name="Heman W."/>
            <person name="Sekimoto H."/>
            <person name="Kawachi M."/>
            <person name="Minakuchi Y."/>
            <person name="Toyoda A."/>
            <person name="Nozaki H."/>
        </authorList>
    </citation>
    <scope>NUCLEOTIDE SEQUENCE [LARGE SCALE GENOMIC DNA]</scope>
    <source>
        <strain evidence="2 3">NIES-4468</strain>
    </source>
</reference>
<gene>
    <name evidence="2" type="ORF">VaNZ11_009291</name>
</gene>
<evidence type="ECO:0000313" key="3">
    <source>
        <dbReference type="Proteomes" id="UP001165090"/>
    </source>
</evidence>
<organism evidence="2 3">
    <name type="scientific">Volvox africanus</name>
    <dbReference type="NCBI Taxonomy" id="51714"/>
    <lineage>
        <taxon>Eukaryota</taxon>
        <taxon>Viridiplantae</taxon>
        <taxon>Chlorophyta</taxon>
        <taxon>core chlorophytes</taxon>
        <taxon>Chlorophyceae</taxon>
        <taxon>CS clade</taxon>
        <taxon>Chlamydomonadales</taxon>
        <taxon>Volvocaceae</taxon>
        <taxon>Volvox</taxon>
    </lineage>
</organism>
<keyword evidence="3" id="KW-1185">Reference proteome</keyword>